<gene>
    <name evidence="1" type="ORF">F2Q69_00034761</name>
</gene>
<evidence type="ECO:0000313" key="2">
    <source>
        <dbReference type="Proteomes" id="UP000712600"/>
    </source>
</evidence>
<dbReference type="EMBL" id="QGKX02000004">
    <property type="protein sequence ID" value="KAF3599517.1"/>
    <property type="molecule type" value="Genomic_DNA"/>
</dbReference>
<protein>
    <submittedName>
        <fullName evidence="1">Uncharacterized protein</fullName>
    </submittedName>
</protein>
<proteinExistence type="predicted"/>
<comment type="caution">
    <text evidence="1">The sequence shown here is derived from an EMBL/GenBank/DDBJ whole genome shotgun (WGS) entry which is preliminary data.</text>
</comment>
<name>A0A8S9SFT7_BRACR</name>
<organism evidence="1 2">
    <name type="scientific">Brassica cretica</name>
    <name type="common">Mustard</name>
    <dbReference type="NCBI Taxonomy" id="69181"/>
    <lineage>
        <taxon>Eukaryota</taxon>
        <taxon>Viridiplantae</taxon>
        <taxon>Streptophyta</taxon>
        <taxon>Embryophyta</taxon>
        <taxon>Tracheophyta</taxon>
        <taxon>Spermatophyta</taxon>
        <taxon>Magnoliopsida</taxon>
        <taxon>eudicotyledons</taxon>
        <taxon>Gunneridae</taxon>
        <taxon>Pentapetalae</taxon>
        <taxon>rosids</taxon>
        <taxon>malvids</taxon>
        <taxon>Brassicales</taxon>
        <taxon>Brassicaceae</taxon>
        <taxon>Brassiceae</taxon>
        <taxon>Brassica</taxon>
    </lineage>
</organism>
<evidence type="ECO:0000313" key="1">
    <source>
        <dbReference type="EMBL" id="KAF3599517.1"/>
    </source>
</evidence>
<accession>A0A8S9SFT7</accession>
<dbReference type="Proteomes" id="UP000712600">
    <property type="component" value="Unassembled WGS sequence"/>
</dbReference>
<sequence>MTKLRIPICSSRKSLSTRQVDKTFQSLFRENPDMLRPRVKPLSARFSIKAAVERYMSMKIRKFVIPHCLPELVDVRDVTGAAKLIYTLISADHSLQP</sequence>
<dbReference type="AlphaFoldDB" id="A0A8S9SFT7"/>
<reference evidence="1" key="1">
    <citation type="submission" date="2019-12" db="EMBL/GenBank/DDBJ databases">
        <title>Genome sequencing and annotation of Brassica cretica.</title>
        <authorList>
            <person name="Studholme D.J."/>
            <person name="Sarris P."/>
        </authorList>
    </citation>
    <scope>NUCLEOTIDE SEQUENCE</scope>
    <source>
        <strain evidence="1">PFS-109/04</strain>
        <tissue evidence="1">Leaf</tissue>
    </source>
</reference>